<reference evidence="1" key="1">
    <citation type="journal article" date="2021" name="Proc. Natl. Acad. Sci. U.S.A.">
        <title>A Catalog of Tens of Thousands of Viruses from Human Metagenomes Reveals Hidden Associations with Chronic Diseases.</title>
        <authorList>
            <person name="Tisza M.J."/>
            <person name="Buck C.B."/>
        </authorList>
    </citation>
    <scope>NUCLEOTIDE SEQUENCE</scope>
    <source>
        <strain evidence="1">CtXnn1</strain>
    </source>
</reference>
<organism evidence="1">
    <name type="scientific">Phage sp. ctXnn1</name>
    <dbReference type="NCBI Taxonomy" id="2826749"/>
    <lineage>
        <taxon>Viruses</taxon>
    </lineage>
</organism>
<accession>A0A8S5N8Z2</accession>
<name>A0A8S5N8Z2_9VIRU</name>
<protein>
    <submittedName>
        <fullName evidence="1">PROTEIN/RNA Complex, archaeal, ribosomal, 50S, protein.0A</fullName>
    </submittedName>
</protein>
<sequence length="53" mass="6303">MPERCDCCGAYLEDGGLLCEKCRKDMKRRINHRNQKDENRVKELEVAYESVRN</sequence>
<dbReference type="EMBL" id="BK015108">
    <property type="protein sequence ID" value="DAD91245.1"/>
    <property type="molecule type" value="Genomic_DNA"/>
</dbReference>
<proteinExistence type="predicted"/>
<evidence type="ECO:0000313" key="1">
    <source>
        <dbReference type="EMBL" id="DAD91245.1"/>
    </source>
</evidence>